<accession>A0A4Y2GDH3</accession>
<gene>
    <name evidence="1" type="ORF">AVEN_186173_1</name>
</gene>
<dbReference type="EMBL" id="BGPR01001354">
    <property type="protein sequence ID" value="GBM51882.1"/>
    <property type="molecule type" value="Genomic_DNA"/>
</dbReference>
<organism evidence="1 2">
    <name type="scientific">Araneus ventricosus</name>
    <name type="common">Orbweaver spider</name>
    <name type="synonym">Epeira ventricosa</name>
    <dbReference type="NCBI Taxonomy" id="182803"/>
    <lineage>
        <taxon>Eukaryota</taxon>
        <taxon>Metazoa</taxon>
        <taxon>Ecdysozoa</taxon>
        <taxon>Arthropoda</taxon>
        <taxon>Chelicerata</taxon>
        <taxon>Arachnida</taxon>
        <taxon>Araneae</taxon>
        <taxon>Araneomorphae</taxon>
        <taxon>Entelegynae</taxon>
        <taxon>Araneoidea</taxon>
        <taxon>Araneidae</taxon>
        <taxon>Araneus</taxon>
    </lineage>
</organism>
<evidence type="ECO:0000313" key="1">
    <source>
        <dbReference type="EMBL" id="GBM51882.1"/>
    </source>
</evidence>
<dbReference type="AlphaFoldDB" id="A0A4Y2GDH3"/>
<name>A0A4Y2GDH3_ARAVE</name>
<proteinExistence type="predicted"/>
<evidence type="ECO:0000313" key="2">
    <source>
        <dbReference type="Proteomes" id="UP000499080"/>
    </source>
</evidence>
<keyword evidence="2" id="KW-1185">Reference proteome</keyword>
<comment type="caution">
    <text evidence="1">The sequence shown here is derived from an EMBL/GenBank/DDBJ whole genome shotgun (WGS) entry which is preliminary data.</text>
</comment>
<protein>
    <submittedName>
        <fullName evidence="1">Uncharacterized protein</fullName>
    </submittedName>
</protein>
<reference evidence="1 2" key="1">
    <citation type="journal article" date="2019" name="Sci. Rep.">
        <title>Orb-weaving spider Araneus ventricosus genome elucidates the spidroin gene catalogue.</title>
        <authorList>
            <person name="Kono N."/>
            <person name="Nakamura H."/>
            <person name="Ohtoshi R."/>
            <person name="Moran D.A.P."/>
            <person name="Shinohara A."/>
            <person name="Yoshida Y."/>
            <person name="Fujiwara M."/>
            <person name="Mori M."/>
            <person name="Tomita M."/>
            <person name="Arakawa K."/>
        </authorList>
    </citation>
    <scope>NUCLEOTIDE SEQUENCE [LARGE SCALE GENOMIC DNA]</scope>
</reference>
<sequence length="80" mass="8774">MLSPEKDFPSITLCNESRLIKKITCPNLALSENAVPVSTEHVYGYHPSSGVKALLSYASVKTLHRNYLYPVAAAGLERVL</sequence>
<dbReference type="Proteomes" id="UP000499080">
    <property type="component" value="Unassembled WGS sequence"/>
</dbReference>